<dbReference type="PROSITE" id="PS50835">
    <property type="entry name" value="IG_LIKE"/>
    <property type="match status" value="1"/>
</dbReference>
<keyword evidence="1" id="KW-0732">Signal</keyword>
<accession>A0A6J8E2F6</accession>
<evidence type="ECO:0000313" key="5">
    <source>
        <dbReference type="Proteomes" id="UP000507470"/>
    </source>
</evidence>
<dbReference type="Proteomes" id="UP000507470">
    <property type="component" value="Unassembled WGS sequence"/>
</dbReference>
<dbReference type="GO" id="GO:0005886">
    <property type="term" value="C:plasma membrane"/>
    <property type="evidence" value="ECO:0007669"/>
    <property type="project" value="TreeGrafter"/>
</dbReference>
<evidence type="ECO:0000256" key="2">
    <source>
        <dbReference type="ARBA" id="ARBA00023157"/>
    </source>
</evidence>
<dbReference type="PANTHER" id="PTHR45080:SF8">
    <property type="entry name" value="IG-LIKE DOMAIN-CONTAINING PROTEIN"/>
    <property type="match status" value="1"/>
</dbReference>
<dbReference type="InterPro" id="IPR013783">
    <property type="entry name" value="Ig-like_fold"/>
</dbReference>
<keyword evidence="2" id="KW-1015">Disulfide bond</keyword>
<feature type="domain" description="Ig-like" evidence="3">
    <location>
        <begin position="22"/>
        <end position="107"/>
    </location>
</feature>
<dbReference type="AlphaFoldDB" id="A0A6J8E2F6"/>
<organism evidence="4 5">
    <name type="scientific">Mytilus coruscus</name>
    <name type="common">Sea mussel</name>
    <dbReference type="NCBI Taxonomy" id="42192"/>
    <lineage>
        <taxon>Eukaryota</taxon>
        <taxon>Metazoa</taxon>
        <taxon>Spiralia</taxon>
        <taxon>Lophotrochozoa</taxon>
        <taxon>Mollusca</taxon>
        <taxon>Bivalvia</taxon>
        <taxon>Autobranchia</taxon>
        <taxon>Pteriomorphia</taxon>
        <taxon>Mytilida</taxon>
        <taxon>Mytiloidea</taxon>
        <taxon>Mytilidae</taxon>
        <taxon>Mytilinae</taxon>
        <taxon>Mytilus</taxon>
    </lineage>
</organism>
<dbReference type="InterPro" id="IPR007110">
    <property type="entry name" value="Ig-like_dom"/>
</dbReference>
<evidence type="ECO:0000259" key="3">
    <source>
        <dbReference type="PROSITE" id="PS50835"/>
    </source>
</evidence>
<dbReference type="OrthoDB" id="6162863at2759"/>
<gene>
    <name evidence="4" type="ORF">MCOR_47716</name>
</gene>
<dbReference type="EMBL" id="CACVKT020008364">
    <property type="protein sequence ID" value="CAC5414989.1"/>
    <property type="molecule type" value="Genomic_DNA"/>
</dbReference>
<sequence>MFVYDDIRAIITKQNYLLPVRPTVDLFGHRTYNENNTISLSCKIQSVPIAEIKWSFADRIIDSTVLVSVNNTSQVSTLTIRRAGCLSMGSYMCLARNFIGEDNKSINIDIKCSPRINDFEYNISTSIAVKDQASLNFTVPIIAYPKPNIYWTHISSGTILNVTQKTSNVFLTNRVFSTLYIADITTADYGLYRIYAVNDIGKTENLIHTYEVIPKRKYTL</sequence>
<dbReference type="InterPro" id="IPR050958">
    <property type="entry name" value="Cell_Adh-Cytoskel_Orgn"/>
</dbReference>
<proteinExistence type="predicted"/>
<protein>
    <recommendedName>
        <fullName evidence="3">Ig-like domain-containing protein</fullName>
    </recommendedName>
</protein>
<dbReference type="InterPro" id="IPR013098">
    <property type="entry name" value="Ig_I-set"/>
</dbReference>
<dbReference type="GO" id="GO:0007156">
    <property type="term" value="P:homophilic cell adhesion via plasma membrane adhesion molecules"/>
    <property type="evidence" value="ECO:0007669"/>
    <property type="project" value="TreeGrafter"/>
</dbReference>
<keyword evidence="5" id="KW-1185">Reference proteome</keyword>
<evidence type="ECO:0000313" key="4">
    <source>
        <dbReference type="EMBL" id="CAC5414989.1"/>
    </source>
</evidence>
<dbReference type="InterPro" id="IPR003598">
    <property type="entry name" value="Ig_sub2"/>
</dbReference>
<dbReference type="SMART" id="SM00408">
    <property type="entry name" value="IGc2"/>
    <property type="match status" value="2"/>
</dbReference>
<dbReference type="Gene3D" id="2.60.40.10">
    <property type="entry name" value="Immunoglobulins"/>
    <property type="match status" value="2"/>
</dbReference>
<dbReference type="SMART" id="SM00409">
    <property type="entry name" value="IG"/>
    <property type="match status" value="2"/>
</dbReference>
<dbReference type="PANTHER" id="PTHR45080">
    <property type="entry name" value="CONTACTIN 5"/>
    <property type="match status" value="1"/>
</dbReference>
<dbReference type="SUPFAM" id="SSF48726">
    <property type="entry name" value="Immunoglobulin"/>
    <property type="match status" value="2"/>
</dbReference>
<dbReference type="InterPro" id="IPR003599">
    <property type="entry name" value="Ig_sub"/>
</dbReference>
<dbReference type="InterPro" id="IPR036179">
    <property type="entry name" value="Ig-like_dom_sf"/>
</dbReference>
<name>A0A6J8E2F6_MYTCO</name>
<reference evidence="4 5" key="1">
    <citation type="submission" date="2020-06" db="EMBL/GenBank/DDBJ databases">
        <authorList>
            <person name="Li R."/>
            <person name="Bekaert M."/>
        </authorList>
    </citation>
    <scope>NUCLEOTIDE SEQUENCE [LARGE SCALE GENOMIC DNA]</scope>
    <source>
        <strain evidence="5">wild</strain>
    </source>
</reference>
<evidence type="ECO:0000256" key="1">
    <source>
        <dbReference type="ARBA" id="ARBA00022729"/>
    </source>
</evidence>
<dbReference type="Pfam" id="PF07679">
    <property type="entry name" value="I-set"/>
    <property type="match status" value="2"/>
</dbReference>